<proteinExistence type="predicted"/>
<feature type="region of interest" description="Disordered" evidence="1">
    <location>
        <begin position="181"/>
        <end position="222"/>
    </location>
</feature>
<evidence type="ECO:0000256" key="2">
    <source>
        <dbReference type="SAM" id="SignalP"/>
    </source>
</evidence>
<dbReference type="AlphaFoldDB" id="A0A2P6N6C3"/>
<evidence type="ECO:0000313" key="3">
    <source>
        <dbReference type="EMBL" id="PRP79499.1"/>
    </source>
</evidence>
<keyword evidence="2" id="KW-0732">Signal</keyword>
<organism evidence="3 4">
    <name type="scientific">Planoprotostelium fungivorum</name>
    <dbReference type="NCBI Taxonomy" id="1890364"/>
    <lineage>
        <taxon>Eukaryota</taxon>
        <taxon>Amoebozoa</taxon>
        <taxon>Evosea</taxon>
        <taxon>Variosea</taxon>
        <taxon>Cavosteliida</taxon>
        <taxon>Cavosteliaceae</taxon>
        <taxon>Planoprotostelium</taxon>
    </lineage>
</organism>
<feature type="region of interest" description="Disordered" evidence="1">
    <location>
        <begin position="136"/>
        <end position="160"/>
    </location>
</feature>
<accession>A0A2P6N6C3</accession>
<feature type="chain" id="PRO_5015121165" evidence="2">
    <location>
        <begin position="25"/>
        <end position="435"/>
    </location>
</feature>
<dbReference type="Proteomes" id="UP000241769">
    <property type="component" value="Unassembled WGS sequence"/>
</dbReference>
<feature type="compositionally biased region" description="Polar residues" evidence="1">
    <location>
        <begin position="196"/>
        <end position="214"/>
    </location>
</feature>
<evidence type="ECO:0000313" key="4">
    <source>
        <dbReference type="Proteomes" id="UP000241769"/>
    </source>
</evidence>
<protein>
    <submittedName>
        <fullName evidence="3">Uncharacterized protein</fullName>
    </submittedName>
</protein>
<evidence type="ECO:0000256" key="1">
    <source>
        <dbReference type="SAM" id="MobiDB-lite"/>
    </source>
</evidence>
<keyword evidence="4" id="KW-1185">Reference proteome</keyword>
<sequence length="435" mass="49678">MSRGRLHTPCTILSTLLIVPLFERYSLPCKSLVSRFTFRFTSACTFHPRAARSINTSIKTARIITDRQSTEAEHSPHPHEFKVPPPLNRLPPTSQHNLFHQAHQRPQSRFYSSTTSTMEALYQPQMFATSQFEHGGHSQLLGSHHGAPSTATHHGAASYASHPHEIPDWLAFQFHMSNNANHAHAHAQQQQQQQHTSTGQTFNNYPSPLTSSPFSDGESDFEPTPATLKFPLMFGEGQFVPAHFAAPPIDFKSQHISSPRTHLPPPPSSIPPALTQTKLVVPKTECMTPFPSDQVSDFKHVIYNLLADYHNHPERAATAFVQPLTIEENGQIRHGFMFNQKQNPEKRLPELYALHIRKAKLELEDPNSIFIQDLYKFYLRASLELLSKYFEKRGKYMFLYEDQPLFSPGTSLEEAEDRIRNMRTRARMQKKRKNN</sequence>
<gene>
    <name evidence="3" type="ORF">PROFUN_12867</name>
</gene>
<reference evidence="3 4" key="1">
    <citation type="journal article" date="2018" name="Genome Biol. Evol.">
        <title>Multiple Roots of Fruiting Body Formation in Amoebozoa.</title>
        <authorList>
            <person name="Hillmann F."/>
            <person name="Forbes G."/>
            <person name="Novohradska S."/>
            <person name="Ferling I."/>
            <person name="Riege K."/>
            <person name="Groth M."/>
            <person name="Westermann M."/>
            <person name="Marz M."/>
            <person name="Spaller T."/>
            <person name="Winckler T."/>
            <person name="Schaap P."/>
            <person name="Glockner G."/>
        </authorList>
    </citation>
    <scope>NUCLEOTIDE SEQUENCE [LARGE SCALE GENOMIC DNA]</scope>
    <source>
        <strain evidence="3 4">Jena</strain>
    </source>
</reference>
<name>A0A2P6N6C3_9EUKA</name>
<feature type="compositionally biased region" description="Low complexity" evidence="1">
    <location>
        <begin position="137"/>
        <end position="146"/>
    </location>
</feature>
<feature type="compositionally biased region" description="Low complexity" evidence="1">
    <location>
        <begin position="181"/>
        <end position="195"/>
    </location>
</feature>
<dbReference type="EMBL" id="MDYQ01000182">
    <property type="protein sequence ID" value="PRP79499.1"/>
    <property type="molecule type" value="Genomic_DNA"/>
</dbReference>
<dbReference type="InParanoid" id="A0A2P6N6C3"/>
<feature type="signal peptide" evidence="2">
    <location>
        <begin position="1"/>
        <end position="24"/>
    </location>
</feature>
<comment type="caution">
    <text evidence="3">The sequence shown here is derived from an EMBL/GenBank/DDBJ whole genome shotgun (WGS) entry which is preliminary data.</text>
</comment>